<protein>
    <submittedName>
        <fullName evidence="1">Uncharacterized protein</fullName>
    </submittedName>
</protein>
<sequence length="77" mass="8393">MGLPPKTNLLESLSIGVSLPSVAMGETDPHRACPPGMLVFPYEMRARLGLRFGVQLSTNVDYLMNASITNNAWCFGH</sequence>
<evidence type="ECO:0000313" key="1">
    <source>
        <dbReference type="EMBL" id="KDQ62819.1"/>
    </source>
</evidence>
<name>A0A067Q750_9AGAM</name>
<gene>
    <name evidence="1" type="ORF">JAAARDRAFT_471739</name>
</gene>
<organism evidence="1 2">
    <name type="scientific">Jaapia argillacea MUCL 33604</name>
    <dbReference type="NCBI Taxonomy" id="933084"/>
    <lineage>
        <taxon>Eukaryota</taxon>
        <taxon>Fungi</taxon>
        <taxon>Dikarya</taxon>
        <taxon>Basidiomycota</taxon>
        <taxon>Agaricomycotina</taxon>
        <taxon>Agaricomycetes</taxon>
        <taxon>Agaricomycetidae</taxon>
        <taxon>Jaapiales</taxon>
        <taxon>Jaapiaceae</taxon>
        <taxon>Jaapia</taxon>
    </lineage>
</organism>
<reference evidence="2" key="1">
    <citation type="journal article" date="2014" name="Proc. Natl. Acad. Sci. U.S.A.">
        <title>Extensive sampling of basidiomycete genomes demonstrates inadequacy of the white-rot/brown-rot paradigm for wood decay fungi.</title>
        <authorList>
            <person name="Riley R."/>
            <person name="Salamov A.A."/>
            <person name="Brown D.W."/>
            <person name="Nagy L.G."/>
            <person name="Floudas D."/>
            <person name="Held B.W."/>
            <person name="Levasseur A."/>
            <person name="Lombard V."/>
            <person name="Morin E."/>
            <person name="Otillar R."/>
            <person name="Lindquist E.A."/>
            <person name="Sun H."/>
            <person name="LaButti K.M."/>
            <person name="Schmutz J."/>
            <person name="Jabbour D."/>
            <person name="Luo H."/>
            <person name="Baker S.E."/>
            <person name="Pisabarro A.G."/>
            <person name="Walton J.D."/>
            <person name="Blanchette R.A."/>
            <person name="Henrissat B."/>
            <person name="Martin F."/>
            <person name="Cullen D."/>
            <person name="Hibbett D.S."/>
            <person name="Grigoriev I.V."/>
        </authorList>
    </citation>
    <scope>NUCLEOTIDE SEQUENCE [LARGE SCALE GENOMIC DNA]</scope>
    <source>
        <strain evidence="2">MUCL 33604</strain>
    </source>
</reference>
<proteinExistence type="predicted"/>
<dbReference type="HOGENOM" id="CLU_2638400_0_0_1"/>
<dbReference type="Proteomes" id="UP000027265">
    <property type="component" value="Unassembled WGS sequence"/>
</dbReference>
<evidence type="ECO:0000313" key="2">
    <source>
        <dbReference type="Proteomes" id="UP000027265"/>
    </source>
</evidence>
<dbReference type="AlphaFoldDB" id="A0A067Q750"/>
<dbReference type="EMBL" id="KL197711">
    <property type="protein sequence ID" value="KDQ62819.1"/>
    <property type="molecule type" value="Genomic_DNA"/>
</dbReference>
<dbReference type="InParanoid" id="A0A067Q750"/>
<accession>A0A067Q750</accession>
<keyword evidence="2" id="KW-1185">Reference proteome</keyword>